<dbReference type="AlphaFoldDB" id="A0A2U1PPI9"/>
<keyword evidence="5" id="KW-0812">Transmembrane</keyword>
<evidence type="ECO:0000256" key="11">
    <source>
        <dbReference type="ARBA" id="ARBA00023033"/>
    </source>
</evidence>
<dbReference type="GO" id="GO:0004497">
    <property type="term" value="F:monooxygenase activity"/>
    <property type="evidence" value="ECO:0007669"/>
    <property type="project" value="UniProtKB-KW"/>
</dbReference>
<dbReference type="SUPFAM" id="SSF48264">
    <property type="entry name" value="Cytochrome P450"/>
    <property type="match status" value="1"/>
</dbReference>
<dbReference type="InterPro" id="IPR002401">
    <property type="entry name" value="Cyt_P450_E_grp-I"/>
</dbReference>
<evidence type="ECO:0000313" key="17">
    <source>
        <dbReference type="Proteomes" id="UP000245207"/>
    </source>
</evidence>
<dbReference type="PANTHER" id="PTHR47955">
    <property type="entry name" value="CYTOCHROME P450 FAMILY 71 PROTEIN"/>
    <property type="match status" value="1"/>
</dbReference>
<evidence type="ECO:0000256" key="13">
    <source>
        <dbReference type="ARBA" id="ARBA00023180"/>
    </source>
</evidence>
<sequence length="471" mass="53258">MEPNTSKNLPPGPPKLPIIGNLLQVKSLTPYRILRDLARQYGPIMHLRLGQLPTVVISTPRLAQEIMNASVSSIADRPVTTTSQIFYYKAQDIGFSLYGPYWVQMRKICASELLTAERVRSYGYLQAEELENMHKSLESLAGTVIDFRQIMTQTVNNVICRATLGDNYKDQKELIELLNEMMNGLGDMDVVSYFPSLQFLNGISGKKGKWLKTHKQLDIILDDILEEHKNRKGQSRDHEALLDVLLRVKEAGDLDVPITNVNIKAVALDMLIAGMGTPTSVIEWAMSELMRNPEIMKKLQAEVRAVVKGKTVTDTEIQSMHYLKLVIKETLRLYSPPLLAPRVSKKDCNIDGYDIPANTNILINVWACQTDPDSWENPDSFIPERFENSTLNYMGSDFQFIPFGAGRRICPGIPFGLNMVEHVVVNFLYHFDWKLPNGLKPQELDMTEVYGANKLPKNPLQIVPISKLLEN</sequence>
<evidence type="ECO:0000256" key="3">
    <source>
        <dbReference type="ARBA" id="ARBA00010617"/>
    </source>
</evidence>
<evidence type="ECO:0000256" key="6">
    <source>
        <dbReference type="ARBA" id="ARBA00022723"/>
    </source>
</evidence>
<dbReference type="InterPro" id="IPR001128">
    <property type="entry name" value="Cyt_P450"/>
</dbReference>
<protein>
    <submittedName>
        <fullName evidence="16">Costunolide synthase</fullName>
    </submittedName>
</protein>
<dbReference type="PANTHER" id="PTHR47955:SF13">
    <property type="entry name" value="CYTOCHROME P450"/>
    <property type="match status" value="1"/>
</dbReference>
<dbReference type="GO" id="GO:0005506">
    <property type="term" value="F:iron ion binding"/>
    <property type="evidence" value="ECO:0007669"/>
    <property type="project" value="InterPro"/>
</dbReference>
<evidence type="ECO:0000256" key="8">
    <source>
        <dbReference type="ARBA" id="ARBA00022989"/>
    </source>
</evidence>
<dbReference type="OrthoDB" id="2789670at2759"/>
<organism evidence="16 17">
    <name type="scientific">Artemisia annua</name>
    <name type="common">Sweet wormwood</name>
    <dbReference type="NCBI Taxonomy" id="35608"/>
    <lineage>
        <taxon>Eukaryota</taxon>
        <taxon>Viridiplantae</taxon>
        <taxon>Streptophyta</taxon>
        <taxon>Embryophyta</taxon>
        <taxon>Tracheophyta</taxon>
        <taxon>Spermatophyta</taxon>
        <taxon>Magnoliopsida</taxon>
        <taxon>eudicotyledons</taxon>
        <taxon>Gunneridae</taxon>
        <taxon>Pentapetalae</taxon>
        <taxon>asterids</taxon>
        <taxon>campanulids</taxon>
        <taxon>Asterales</taxon>
        <taxon>Asteraceae</taxon>
        <taxon>Asteroideae</taxon>
        <taxon>Anthemideae</taxon>
        <taxon>Artemisiinae</taxon>
        <taxon>Artemisia</taxon>
    </lineage>
</organism>
<dbReference type="GO" id="GO:0016020">
    <property type="term" value="C:membrane"/>
    <property type="evidence" value="ECO:0007669"/>
    <property type="project" value="UniProtKB-SubCell"/>
</dbReference>
<keyword evidence="6 14" id="KW-0479">Metal-binding</keyword>
<evidence type="ECO:0000256" key="4">
    <source>
        <dbReference type="ARBA" id="ARBA00022617"/>
    </source>
</evidence>
<keyword evidence="7" id="KW-0735">Signal-anchor</keyword>
<accession>A0A2U1PPI9</accession>
<dbReference type="PRINTS" id="PR00463">
    <property type="entry name" value="EP450I"/>
</dbReference>
<dbReference type="PROSITE" id="PS00086">
    <property type="entry name" value="CYTOCHROME_P450"/>
    <property type="match status" value="1"/>
</dbReference>
<dbReference type="EMBL" id="PKPP01000895">
    <property type="protein sequence ID" value="PWA87622.1"/>
    <property type="molecule type" value="Genomic_DNA"/>
</dbReference>
<proteinExistence type="inferred from homology"/>
<dbReference type="STRING" id="35608.A0A2U1PPI9"/>
<keyword evidence="12" id="KW-0472">Membrane</keyword>
<evidence type="ECO:0000256" key="1">
    <source>
        <dbReference type="ARBA" id="ARBA00001971"/>
    </source>
</evidence>
<gene>
    <name evidence="16" type="ORF">CTI12_AA062600</name>
</gene>
<evidence type="ECO:0000256" key="7">
    <source>
        <dbReference type="ARBA" id="ARBA00022968"/>
    </source>
</evidence>
<evidence type="ECO:0000256" key="12">
    <source>
        <dbReference type="ARBA" id="ARBA00023136"/>
    </source>
</evidence>
<dbReference type="Proteomes" id="UP000245207">
    <property type="component" value="Unassembled WGS sequence"/>
</dbReference>
<keyword evidence="9 15" id="KW-0560">Oxidoreductase</keyword>
<evidence type="ECO:0000256" key="9">
    <source>
        <dbReference type="ARBA" id="ARBA00023002"/>
    </source>
</evidence>
<keyword evidence="17" id="KW-1185">Reference proteome</keyword>
<dbReference type="PRINTS" id="PR00385">
    <property type="entry name" value="P450"/>
</dbReference>
<keyword evidence="4 14" id="KW-0349">Heme</keyword>
<keyword evidence="13" id="KW-0325">Glycoprotein</keyword>
<dbReference type="GO" id="GO:0051762">
    <property type="term" value="P:sesquiterpene biosynthetic process"/>
    <property type="evidence" value="ECO:0007669"/>
    <property type="project" value="UniProtKB-ARBA"/>
</dbReference>
<evidence type="ECO:0000256" key="15">
    <source>
        <dbReference type="RuleBase" id="RU000461"/>
    </source>
</evidence>
<dbReference type="InterPro" id="IPR036396">
    <property type="entry name" value="Cyt_P450_sf"/>
</dbReference>
<dbReference type="Pfam" id="PF00067">
    <property type="entry name" value="p450"/>
    <property type="match status" value="1"/>
</dbReference>
<keyword evidence="8" id="KW-1133">Transmembrane helix</keyword>
<evidence type="ECO:0000256" key="14">
    <source>
        <dbReference type="PIRSR" id="PIRSR602401-1"/>
    </source>
</evidence>
<reference evidence="16 17" key="1">
    <citation type="journal article" date="2018" name="Mol. Plant">
        <title>The genome of Artemisia annua provides insight into the evolution of Asteraceae family and artemisinin biosynthesis.</title>
        <authorList>
            <person name="Shen Q."/>
            <person name="Zhang L."/>
            <person name="Liao Z."/>
            <person name="Wang S."/>
            <person name="Yan T."/>
            <person name="Shi P."/>
            <person name="Liu M."/>
            <person name="Fu X."/>
            <person name="Pan Q."/>
            <person name="Wang Y."/>
            <person name="Lv Z."/>
            <person name="Lu X."/>
            <person name="Zhang F."/>
            <person name="Jiang W."/>
            <person name="Ma Y."/>
            <person name="Chen M."/>
            <person name="Hao X."/>
            <person name="Li L."/>
            <person name="Tang Y."/>
            <person name="Lv G."/>
            <person name="Zhou Y."/>
            <person name="Sun X."/>
            <person name="Brodelius P.E."/>
            <person name="Rose J.K.C."/>
            <person name="Tang K."/>
        </authorList>
    </citation>
    <scope>NUCLEOTIDE SEQUENCE [LARGE SCALE GENOMIC DNA]</scope>
    <source>
        <strain evidence="17">cv. Huhao1</strain>
        <tissue evidence="16">Leaf</tissue>
    </source>
</reference>
<evidence type="ECO:0000313" key="16">
    <source>
        <dbReference type="EMBL" id="PWA87622.1"/>
    </source>
</evidence>
<keyword evidence="11 15" id="KW-0503">Monooxygenase</keyword>
<keyword evidence="10 14" id="KW-0408">Iron</keyword>
<dbReference type="Gene3D" id="1.10.630.10">
    <property type="entry name" value="Cytochrome P450"/>
    <property type="match status" value="1"/>
</dbReference>
<comment type="similarity">
    <text evidence="3 15">Belongs to the cytochrome P450 family.</text>
</comment>
<name>A0A2U1PPI9_ARTAN</name>
<dbReference type="GO" id="GO:0016705">
    <property type="term" value="F:oxidoreductase activity, acting on paired donors, with incorporation or reduction of molecular oxygen"/>
    <property type="evidence" value="ECO:0007669"/>
    <property type="project" value="InterPro"/>
</dbReference>
<dbReference type="FunFam" id="1.10.630.10:FF:000043">
    <property type="entry name" value="Cytochrome P450 99A2"/>
    <property type="match status" value="1"/>
</dbReference>
<dbReference type="InterPro" id="IPR017972">
    <property type="entry name" value="Cyt_P450_CS"/>
</dbReference>
<feature type="binding site" description="axial binding residue" evidence="14">
    <location>
        <position position="410"/>
    </location>
    <ligand>
        <name>heme</name>
        <dbReference type="ChEBI" id="CHEBI:30413"/>
    </ligand>
    <ligandPart>
        <name>Fe</name>
        <dbReference type="ChEBI" id="CHEBI:18248"/>
    </ligandPart>
</feature>
<dbReference type="GO" id="GO:0020037">
    <property type="term" value="F:heme binding"/>
    <property type="evidence" value="ECO:0007669"/>
    <property type="project" value="InterPro"/>
</dbReference>
<dbReference type="CDD" id="cd11072">
    <property type="entry name" value="CYP71-like"/>
    <property type="match status" value="1"/>
</dbReference>
<comment type="caution">
    <text evidence="16">The sequence shown here is derived from an EMBL/GenBank/DDBJ whole genome shotgun (WGS) entry which is preliminary data.</text>
</comment>
<comment type="cofactor">
    <cofactor evidence="1 14">
        <name>heme</name>
        <dbReference type="ChEBI" id="CHEBI:30413"/>
    </cofactor>
</comment>
<evidence type="ECO:0000256" key="5">
    <source>
        <dbReference type="ARBA" id="ARBA00022692"/>
    </source>
</evidence>
<comment type="subcellular location">
    <subcellularLocation>
        <location evidence="2">Membrane</location>
        <topology evidence="2">Single-pass type II membrane protein</topology>
    </subcellularLocation>
</comment>
<evidence type="ECO:0000256" key="2">
    <source>
        <dbReference type="ARBA" id="ARBA00004606"/>
    </source>
</evidence>
<evidence type="ECO:0000256" key="10">
    <source>
        <dbReference type="ARBA" id="ARBA00023004"/>
    </source>
</evidence>